<keyword evidence="5" id="KW-1185">Reference proteome</keyword>
<protein>
    <recommendedName>
        <fullName evidence="3">YDG domain-containing protein</fullName>
    </recommendedName>
</protein>
<proteinExistence type="predicted"/>
<dbReference type="EMBL" id="JAHMHS010000094">
    <property type="protein sequence ID" value="KAK1719515.1"/>
    <property type="molecule type" value="Genomic_DNA"/>
</dbReference>
<dbReference type="Gene3D" id="2.30.280.10">
    <property type="entry name" value="SRA-YDG"/>
    <property type="match status" value="1"/>
</dbReference>
<organism evidence="4 5">
    <name type="scientific">Glomerella acutata</name>
    <name type="common">Colletotrichum acutatum</name>
    <dbReference type="NCBI Taxonomy" id="27357"/>
    <lineage>
        <taxon>Eukaryota</taxon>
        <taxon>Fungi</taxon>
        <taxon>Dikarya</taxon>
        <taxon>Ascomycota</taxon>
        <taxon>Pezizomycotina</taxon>
        <taxon>Sordariomycetes</taxon>
        <taxon>Hypocreomycetidae</taxon>
        <taxon>Glomerellales</taxon>
        <taxon>Glomerellaceae</taxon>
        <taxon>Colletotrichum</taxon>
        <taxon>Colletotrichum acutatum species complex</taxon>
    </lineage>
</organism>
<dbReference type="SUPFAM" id="SSF88697">
    <property type="entry name" value="PUA domain-like"/>
    <property type="match status" value="1"/>
</dbReference>
<accession>A0AAD8XBH0</accession>
<reference evidence="4" key="1">
    <citation type="submission" date="2021-12" db="EMBL/GenBank/DDBJ databases">
        <title>Comparative genomics, transcriptomics and evolutionary studies reveal genomic signatures of adaptation to plant cell wall in hemibiotrophic fungi.</title>
        <authorList>
            <consortium name="DOE Joint Genome Institute"/>
            <person name="Baroncelli R."/>
            <person name="Diaz J.F."/>
            <person name="Benocci T."/>
            <person name="Peng M."/>
            <person name="Battaglia E."/>
            <person name="Haridas S."/>
            <person name="Andreopoulos W."/>
            <person name="Labutti K."/>
            <person name="Pangilinan J."/>
            <person name="Floch G.L."/>
            <person name="Makela M.R."/>
            <person name="Henrissat B."/>
            <person name="Grigoriev I.V."/>
            <person name="Crouch J.A."/>
            <person name="De Vries R.P."/>
            <person name="Sukno S.A."/>
            <person name="Thon M.R."/>
        </authorList>
    </citation>
    <scope>NUCLEOTIDE SEQUENCE</scope>
    <source>
        <strain evidence="4">CBS 112980</strain>
    </source>
</reference>
<dbReference type="Pfam" id="PF02182">
    <property type="entry name" value="SAD_SRA"/>
    <property type="match status" value="1"/>
</dbReference>
<evidence type="ECO:0000313" key="4">
    <source>
        <dbReference type="EMBL" id="KAK1719515.1"/>
    </source>
</evidence>
<dbReference type="GeneID" id="85392822"/>
<dbReference type="RefSeq" id="XP_060361599.1">
    <property type="nucleotide sequence ID" value="XM_060508923.1"/>
</dbReference>
<dbReference type="InterPro" id="IPR015947">
    <property type="entry name" value="PUA-like_sf"/>
</dbReference>
<feature type="domain" description="YDG" evidence="3">
    <location>
        <begin position="24"/>
        <end position="92"/>
    </location>
</feature>
<dbReference type="InterPro" id="IPR003105">
    <property type="entry name" value="SRA_YDG"/>
</dbReference>
<sequence length="126" mass="13556">MTPRASPSLIPAFESPCPPKNPSQLSAAWYGGHGDSNAGISYMRGSTGEPGPAISIIMADKYSDIDVDRGDDIVYCGANSLDNTSRNTLADRRPPLRRNAETCSKMLQETSTDNSRSCSKDTLNRS</sequence>
<feature type="region of interest" description="Disordered" evidence="2">
    <location>
        <begin position="105"/>
        <end position="126"/>
    </location>
</feature>
<comment type="caution">
    <text evidence="4">The sequence shown here is derived from an EMBL/GenBank/DDBJ whole genome shotgun (WGS) entry which is preliminary data.</text>
</comment>
<dbReference type="Proteomes" id="UP001244207">
    <property type="component" value="Unassembled WGS sequence"/>
</dbReference>
<evidence type="ECO:0000259" key="3">
    <source>
        <dbReference type="Pfam" id="PF02182"/>
    </source>
</evidence>
<keyword evidence="1" id="KW-0539">Nucleus</keyword>
<evidence type="ECO:0000313" key="5">
    <source>
        <dbReference type="Proteomes" id="UP001244207"/>
    </source>
</evidence>
<dbReference type="InterPro" id="IPR036987">
    <property type="entry name" value="SRA-YDG_sf"/>
</dbReference>
<feature type="compositionally biased region" description="Polar residues" evidence="2">
    <location>
        <begin position="105"/>
        <end position="117"/>
    </location>
</feature>
<evidence type="ECO:0000256" key="1">
    <source>
        <dbReference type="ARBA" id="ARBA00023242"/>
    </source>
</evidence>
<gene>
    <name evidence="4" type="ORF">BDZ83DRAFT_631815</name>
</gene>
<name>A0AAD8XBH0_GLOAC</name>
<dbReference type="AlphaFoldDB" id="A0AAD8XBH0"/>
<feature type="region of interest" description="Disordered" evidence="2">
    <location>
        <begin position="1"/>
        <end position="30"/>
    </location>
</feature>
<evidence type="ECO:0000256" key="2">
    <source>
        <dbReference type="SAM" id="MobiDB-lite"/>
    </source>
</evidence>